<accession>A0ABY8B5P7</accession>
<organism evidence="4 5">
    <name type="scientific">Exiguobacterium profundum</name>
    <dbReference type="NCBI Taxonomy" id="307643"/>
    <lineage>
        <taxon>Bacteria</taxon>
        <taxon>Bacillati</taxon>
        <taxon>Bacillota</taxon>
        <taxon>Bacilli</taxon>
        <taxon>Bacillales</taxon>
        <taxon>Bacillales Family XII. Incertae Sedis</taxon>
        <taxon>Exiguobacterium</taxon>
    </lineage>
</organism>
<feature type="domain" description="AAA+ ATPase" evidence="3">
    <location>
        <begin position="170"/>
        <end position="301"/>
    </location>
</feature>
<dbReference type="EMBL" id="CP109617">
    <property type="protein sequence ID" value="WED56491.1"/>
    <property type="molecule type" value="Genomic_DNA"/>
</dbReference>
<gene>
    <name evidence="4" type="ORF">OE059_06455</name>
</gene>
<keyword evidence="2 4" id="KW-0067">ATP-binding</keyword>
<dbReference type="SUPFAM" id="SSF52540">
    <property type="entry name" value="P-loop containing nucleoside triphosphate hydrolases"/>
    <property type="match status" value="2"/>
</dbReference>
<evidence type="ECO:0000256" key="1">
    <source>
        <dbReference type="ARBA" id="ARBA00022741"/>
    </source>
</evidence>
<proteinExistence type="predicted"/>
<dbReference type="GO" id="GO:0005524">
    <property type="term" value="F:ATP binding"/>
    <property type="evidence" value="ECO:0007669"/>
    <property type="project" value="UniProtKB-KW"/>
</dbReference>
<dbReference type="Pfam" id="PF00005">
    <property type="entry name" value="ABC_tran"/>
    <property type="match status" value="1"/>
</dbReference>
<keyword evidence="5" id="KW-1185">Reference proteome</keyword>
<dbReference type="SMART" id="SM00382">
    <property type="entry name" value="AAA"/>
    <property type="match status" value="1"/>
</dbReference>
<sequence length="318" mass="35700">MQWLSTVDGSFEAYIERYRPQVIRMNQPFSGKVGHLLSGVDPLRGAELASLLQIDALYPKAFDACSSGEQQIVQVAHALLNQPESLVLIEPFRHLDQFRREHLEMLFRRITDLGVQIGYTERAQESSEDIQITFRQSETIPRIDATDVSYRHPLQATYAIEEVTVQMTEPGLTVCIGTNGSGKSTLLELLARSRRPLRGRVKRGERAAYLPAETEYGPFPKESNRRIAQLQAVLNDPASVLLLDEPTVDLTNGERTTFLEAVLKKSESARVLCATHDLALVDQATDVIYLASGRVVFQGERSIFQERSTLWSHTSSPF</sequence>
<evidence type="ECO:0000256" key="2">
    <source>
        <dbReference type="ARBA" id="ARBA00022840"/>
    </source>
</evidence>
<reference evidence="4 5" key="1">
    <citation type="submission" date="2022-10" db="EMBL/GenBank/DDBJ databases">
        <title>Complete genome sequence of Exiguobacterium profundum TSS-3 isolated from an extremely saline-alkaline spring located in Ixtapa, Chiapas-Mexico.</title>
        <authorList>
            <person name="Rincon-Rosales R."/>
            <person name="Rogel M.A."/>
            <person name="Rincon-Molina C.I."/>
            <person name="Guerrero G."/>
            <person name="Manzano-Gomez L.A."/>
            <person name="Lopez-Lopez A."/>
            <person name="Rincon Molina F.A."/>
            <person name="Martinez-Romero E."/>
        </authorList>
    </citation>
    <scope>NUCLEOTIDE SEQUENCE [LARGE SCALE GENOMIC DNA]</scope>
    <source>
        <strain evidence="4 5">TSS-3</strain>
    </source>
</reference>
<dbReference type="Proteomes" id="UP001219957">
    <property type="component" value="Chromosome"/>
</dbReference>
<dbReference type="Gene3D" id="3.40.50.300">
    <property type="entry name" value="P-loop containing nucleotide triphosphate hydrolases"/>
    <property type="match status" value="3"/>
</dbReference>
<dbReference type="PANTHER" id="PTHR43514">
    <property type="entry name" value="ABC TRANSPORTER I FAMILY MEMBER 10"/>
    <property type="match status" value="1"/>
</dbReference>
<dbReference type="InterPro" id="IPR003439">
    <property type="entry name" value="ABC_transporter-like_ATP-bd"/>
</dbReference>
<dbReference type="InterPro" id="IPR003593">
    <property type="entry name" value="AAA+_ATPase"/>
</dbReference>
<dbReference type="PANTHER" id="PTHR43514:SF4">
    <property type="entry name" value="ABC TRANSPORTER I FAMILY MEMBER 10"/>
    <property type="match status" value="1"/>
</dbReference>
<dbReference type="InterPro" id="IPR027417">
    <property type="entry name" value="P-loop_NTPase"/>
</dbReference>
<evidence type="ECO:0000313" key="5">
    <source>
        <dbReference type="Proteomes" id="UP001219957"/>
    </source>
</evidence>
<dbReference type="InterPro" id="IPR050334">
    <property type="entry name" value="Molybdenum_import_ModC"/>
</dbReference>
<protein>
    <submittedName>
        <fullName evidence="4">ATP-binding cassette domain-containing protein</fullName>
    </submittedName>
</protein>
<dbReference type="RefSeq" id="WP_275060547.1">
    <property type="nucleotide sequence ID" value="NZ_CP109617.1"/>
</dbReference>
<name>A0ABY8B5P7_9BACL</name>
<evidence type="ECO:0000259" key="3">
    <source>
        <dbReference type="SMART" id="SM00382"/>
    </source>
</evidence>
<evidence type="ECO:0000313" key="4">
    <source>
        <dbReference type="EMBL" id="WED56491.1"/>
    </source>
</evidence>
<keyword evidence="1" id="KW-0547">Nucleotide-binding</keyword>